<dbReference type="SUPFAM" id="SSF54184">
    <property type="entry name" value="Penicillin-binding protein 2x (pbp-2x), c-terminal domain"/>
    <property type="match status" value="2"/>
</dbReference>
<dbReference type="Pfam" id="PF00905">
    <property type="entry name" value="Transpeptidase"/>
    <property type="match status" value="1"/>
</dbReference>
<dbReference type="Pfam" id="PF03793">
    <property type="entry name" value="PASTA"/>
    <property type="match status" value="2"/>
</dbReference>
<comment type="caution">
    <text evidence="9">The sequence shown here is derived from an EMBL/GenBank/DDBJ whole genome shotgun (WGS) entry which is preliminary data.</text>
</comment>
<dbReference type="Proteomes" id="UP000321491">
    <property type="component" value="Unassembled WGS sequence"/>
</dbReference>
<evidence type="ECO:0000256" key="6">
    <source>
        <dbReference type="ARBA" id="ARBA00034000"/>
    </source>
</evidence>
<evidence type="ECO:0000313" key="10">
    <source>
        <dbReference type="Proteomes" id="UP000321491"/>
    </source>
</evidence>
<name>A0A511UX53_9BACI</name>
<evidence type="ECO:0000256" key="1">
    <source>
        <dbReference type="ARBA" id="ARBA00004370"/>
    </source>
</evidence>
<dbReference type="AlphaFoldDB" id="A0A511UX53"/>
<comment type="similarity">
    <text evidence="3">Belongs to the transpeptidase family.</text>
</comment>
<evidence type="ECO:0000256" key="2">
    <source>
        <dbReference type="ARBA" id="ARBA00004752"/>
    </source>
</evidence>
<dbReference type="GO" id="GO:0008658">
    <property type="term" value="F:penicillin binding"/>
    <property type="evidence" value="ECO:0007669"/>
    <property type="project" value="InterPro"/>
</dbReference>
<dbReference type="InterPro" id="IPR050515">
    <property type="entry name" value="Beta-lactam/transpept"/>
</dbReference>
<dbReference type="SUPFAM" id="SSF56601">
    <property type="entry name" value="beta-lactamase/transpeptidase-like"/>
    <property type="match status" value="1"/>
</dbReference>
<keyword evidence="10" id="KW-1185">Reference proteome</keyword>
<keyword evidence="7" id="KW-0812">Transmembrane</keyword>
<comment type="pathway">
    <text evidence="2">Cell wall biogenesis; peptidoglycan biosynthesis.</text>
</comment>
<dbReference type="OrthoDB" id="9804124at2"/>
<dbReference type="EMBL" id="BJXW01000008">
    <property type="protein sequence ID" value="GEN30338.1"/>
    <property type="molecule type" value="Genomic_DNA"/>
</dbReference>
<dbReference type="PANTHER" id="PTHR30627:SF26">
    <property type="entry name" value="PENICILLIN-BINDING PROTEIN 2B"/>
    <property type="match status" value="1"/>
</dbReference>
<dbReference type="Gene3D" id="3.90.1310.10">
    <property type="entry name" value="Penicillin-binding protein 2a (Domain 2)"/>
    <property type="match status" value="1"/>
</dbReference>
<sequence>MKKNKRTQVVTAFLFLFFTVLFLIITARFLYIQVSGKVGDVDLKKWAEEKRTASYEIPAERGRIFDKTGNALAYDQPTYRLYANVDQEHPNRVKNVKKAAKQLAPIIELEEKELRKRLEKGLNDKKTKQLEFGSYGRKLSEKQKDKIQALEISGIHLAKESIRYYPNGNFASHVIGFAKQETSKKNAFETVMQGTTGVEKVMDEQLTGKKGYISYERDLFNKKLVDPNEVVQKPIHGDHIYLTIDQKIQTLLEDVLSEADLIYEPKRMTAIVMNPKTGEILALSNRPSFNPNKPVGVKNWYNDAISSPFEPGSTMKMFTWAAAIEEGVYNGTEGYKSGRYRINERIQPVPDHNGGKGWGTISYDEGFQRSSNVATAKLVWEKLGTEKFLDYLKAFDFDKETGIDLPGEVAGKILYNWPLEKVTTGFGQGSTLTPMQQMKAATAIANEGKMMKPYIIDKVVDPNTNKVKAKTKPEVVGEPISKETAQQVLQLLESVVYGKHGTGKAYQMENYKVAGKTGTAQIPNPNGGGYLTGYGNHIYSFLGMVPADDPELIMYISMKQPNLKNEDGHYESGSAPLAFVFKNVIENSLHYLNVEPNQEVEKETKSVKLPDLVGKSVKDVLKLEKDIGLKISVIGEGKKVLSSNLMKNTEVYSGDHLIIVTDQTVMPNIIGWSFRDVLQLANLLHLDIETKGNGYVISQSIPEGKTLTKKEKLKVELQPPLKKKK</sequence>
<organism evidence="9 10">
    <name type="scientific">Cerasibacillus quisquiliarum</name>
    <dbReference type="NCBI Taxonomy" id="227865"/>
    <lineage>
        <taxon>Bacteria</taxon>
        <taxon>Bacillati</taxon>
        <taxon>Bacillota</taxon>
        <taxon>Bacilli</taxon>
        <taxon>Bacillales</taxon>
        <taxon>Bacillaceae</taxon>
        <taxon>Cerasibacillus</taxon>
    </lineage>
</organism>
<dbReference type="SUPFAM" id="SSF56519">
    <property type="entry name" value="Penicillin binding protein dimerisation domain"/>
    <property type="match status" value="1"/>
</dbReference>
<dbReference type="PANTHER" id="PTHR30627">
    <property type="entry name" value="PEPTIDOGLYCAN D,D-TRANSPEPTIDASE"/>
    <property type="match status" value="1"/>
</dbReference>
<dbReference type="GO" id="GO:0005886">
    <property type="term" value="C:plasma membrane"/>
    <property type="evidence" value="ECO:0007669"/>
    <property type="project" value="TreeGrafter"/>
</dbReference>
<dbReference type="UniPathway" id="UPA00219"/>
<dbReference type="EC" id="3.4.16.4" evidence="4"/>
<comment type="subcellular location">
    <subcellularLocation>
        <location evidence="1">Membrane</location>
    </subcellularLocation>
</comment>
<proteinExistence type="inferred from homology"/>
<evidence type="ECO:0000256" key="3">
    <source>
        <dbReference type="ARBA" id="ARBA00007171"/>
    </source>
</evidence>
<dbReference type="InterPro" id="IPR012338">
    <property type="entry name" value="Beta-lactam/transpept-like"/>
</dbReference>
<dbReference type="GO" id="GO:0009002">
    <property type="term" value="F:serine-type D-Ala-D-Ala carboxypeptidase activity"/>
    <property type="evidence" value="ECO:0007669"/>
    <property type="project" value="UniProtKB-EC"/>
</dbReference>
<dbReference type="InterPro" id="IPR001460">
    <property type="entry name" value="PCN-bd_Tpept"/>
</dbReference>
<evidence type="ECO:0000256" key="4">
    <source>
        <dbReference type="ARBA" id="ARBA00012448"/>
    </source>
</evidence>
<feature type="transmembrane region" description="Helical" evidence="7">
    <location>
        <begin position="12"/>
        <end position="31"/>
    </location>
</feature>
<accession>A0A511UX53</accession>
<dbReference type="GO" id="GO:0009252">
    <property type="term" value="P:peptidoglycan biosynthetic process"/>
    <property type="evidence" value="ECO:0007669"/>
    <property type="project" value="UniProtKB-UniPathway"/>
</dbReference>
<dbReference type="GO" id="GO:0071555">
    <property type="term" value="P:cell wall organization"/>
    <property type="evidence" value="ECO:0007669"/>
    <property type="project" value="TreeGrafter"/>
</dbReference>
<evidence type="ECO:0000256" key="5">
    <source>
        <dbReference type="ARBA" id="ARBA00023136"/>
    </source>
</evidence>
<dbReference type="InterPro" id="IPR036138">
    <property type="entry name" value="PBP_dimer_sf"/>
</dbReference>
<reference evidence="9 10" key="1">
    <citation type="submission" date="2019-07" db="EMBL/GenBank/DDBJ databases">
        <title>Whole genome shotgun sequence of Cerasibacillus quisquiliarum NBRC 102429.</title>
        <authorList>
            <person name="Hosoyama A."/>
            <person name="Uohara A."/>
            <person name="Ohji S."/>
            <person name="Ichikawa N."/>
        </authorList>
    </citation>
    <scope>NUCLEOTIDE SEQUENCE [LARGE SCALE GENOMIC DNA]</scope>
    <source>
        <strain evidence="9 10">NBRC 102429</strain>
    </source>
</reference>
<evidence type="ECO:0000313" key="9">
    <source>
        <dbReference type="EMBL" id="GEN30338.1"/>
    </source>
</evidence>
<protein>
    <recommendedName>
        <fullName evidence="4">serine-type D-Ala-D-Ala carboxypeptidase</fullName>
        <ecNumber evidence="4">3.4.16.4</ecNumber>
    </recommendedName>
</protein>
<dbReference type="SMART" id="SM00740">
    <property type="entry name" value="PASTA"/>
    <property type="match status" value="2"/>
</dbReference>
<dbReference type="RefSeq" id="WP_146935515.1">
    <property type="nucleotide sequence ID" value="NZ_BJXW01000008.1"/>
</dbReference>
<feature type="domain" description="PASTA" evidence="8">
    <location>
        <begin position="660"/>
        <end position="719"/>
    </location>
</feature>
<dbReference type="Pfam" id="PF03717">
    <property type="entry name" value="PBP_dimer"/>
    <property type="match status" value="1"/>
</dbReference>
<evidence type="ECO:0000259" key="8">
    <source>
        <dbReference type="PROSITE" id="PS51178"/>
    </source>
</evidence>
<evidence type="ECO:0000256" key="7">
    <source>
        <dbReference type="SAM" id="Phobius"/>
    </source>
</evidence>
<dbReference type="PROSITE" id="PS51178">
    <property type="entry name" value="PASTA"/>
    <property type="match status" value="1"/>
</dbReference>
<comment type="catalytic activity">
    <reaction evidence="6">
        <text>Preferential cleavage: (Ac)2-L-Lys-D-Ala-|-D-Ala. Also transpeptidation of peptidyl-alanyl moieties that are N-acyl substituents of D-alanine.</text>
        <dbReference type="EC" id="3.4.16.4"/>
    </reaction>
</comment>
<dbReference type="InterPro" id="IPR005311">
    <property type="entry name" value="PBP_dimer"/>
</dbReference>
<dbReference type="InterPro" id="IPR005543">
    <property type="entry name" value="PASTA_dom"/>
</dbReference>
<gene>
    <name evidence="9" type="ORF">CQU01_05760</name>
</gene>
<keyword evidence="7" id="KW-1133">Transmembrane helix</keyword>
<keyword evidence="5 7" id="KW-0472">Membrane</keyword>
<dbReference type="CDD" id="cd06575">
    <property type="entry name" value="PASTA_Pbp2x-like_2"/>
    <property type="match status" value="1"/>
</dbReference>
<dbReference type="Gene3D" id="3.40.710.10">
    <property type="entry name" value="DD-peptidase/beta-lactamase superfamily"/>
    <property type="match status" value="1"/>
</dbReference>